<keyword evidence="11 15" id="KW-0560">Oxidoreductase</keyword>
<dbReference type="InterPro" id="IPR012280">
    <property type="entry name" value="Semialdhyde_DH_dimer_dom"/>
</dbReference>
<evidence type="ECO:0000256" key="14">
    <source>
        <dbReference type="ARBA" id="ARBA00047891"/>
    </source>
</evidence>
<dbReference type="UniPathway" id="UPA00050">
    <property type="reaction ID" value="UER00463"/>
</dbReference>
<feature type="binding site" evidence="15">
    <location>
        <position position="306"/>
    </location>
    <ligand>
        <name>NADP(+)</name>
        <dbReference type="ChEBI" id="CHEBI:58349"/>
    </ligand>
</feature>
<feature type="active site" description="Acyl-thioester intermediate" evidence="15 16">
    <location>
        <position position="126"/>
    </location>
</feature>
<comment type="pathway">
    <text evidence="3 15">Amino-acid biosynthesis; L-threonine biosynthesis; L-threonine from L-aspartate: step 2/5.</text>
</comment>
<dbReference type="AlphaFoldDB" id="A0A4R6BYT3"/>
<feature type="active site" description="Proton acceptor" evidence="15 16">
    <location>
        <position position="233"/>
    </location>
</feature>
<dbReference type="UniPathway" id="UPA00051">
    <property type="reaction ID" value="UER00464"/>
</dbReference>
<gene>
    <name evidence="15" type="primary">asd</name>
    <name evidence="18" type="ORF">ERX29_01390</name>
</gene>
<evidence type="ECO:0000313" key="19">
    <source>
        <dbReference type="Proteomes" id="UP000294802"/>
    </source>
</evidence>
<dbReference type="Proteomes" id="UP000294802">
    <property type="component" value="Unassembled WGS sequence"/>
</dbReference>
<feature type="binding site" evidence="15">
    <location>
        <begin position="10"/>
        <end position="13"/>
    </location>
    <ligand>
        <name>NADP(+)</name>
        <dbReference type="ChEBI" id="CHEBI:58349"/>
    </ligand>
</feature>
<dbReference type="InterPro" id="IPR012080">
    <property type="entry name" value="Asp_semialdehyde_DH"/>
</dbReference>
<comment type="pathway">
    <text evidence="1 15">Amino-acid biosynthesis; L-methionine biosynthesis via de novo pathway; L-homoserine from L-aspartate: step 2/3.</text>
</comment>
<evidence type="ECO:0000256" key="16">
    <source>
        <dbReference type="PIRSR" id="PIRSR000148-1"/>
    </source>
</evidence>
<keyword evidence="12 15" id="KW-0457">Lysine biosynthesis</keyword>
<keyword evidence="7 15" id="KW-0028">Amino-acid biosynthesis</keyword>
<comment type="function">
    <text evidence="15">Catalyzes the NADPH-dependent formation of L-aspartate-semialdehyde (L-ASA) by the reductive dephosphorylation of L-aspartyl-4-phosphate.</text>
</comment>
<dbReference type="UniPathway" id="UPA00034">
    <property type="reaction ID" value="UER00016"/>
</dbReference>
<organism evidence="18 19">
    <name type="scientific">Macrococcus lamae</name>
    <dbReference type="NCBI Taxonomy" id="198484"/>
    <lineage>
        <taxon>Bacteria</taxon>
        <taxon>Bacillati</taxon>
        <taxon>Bacillota</taxon>
        <taxon>Bacilli</taxon>
        <taxon>Bacillales</taxon>
        <taxon>Staphylococcaceae</taxon>
        <taxon>Macrococcus</taxon>
    </lineage>
</organism>
<evidence type="ECO:0000256" key="1">
    <source>
        <dbReference type="ARBA" id="ARBA00005021"/>
    </source>
</evidence>
<dbReference type="GO" id="GO:0009089">
    <property type="term" value="P:lysine biosynthetic process via diaminopimelate"/>
    <property type="evidence" value="ECO:0007669"/>
    <property type="project" value="UniProtKB-UniRule"/>
</dbReference>
<comment type="subunit">
    <text evidence="5 15">Homodimer.</text>
</comment>
<comment type="similarity">
    <text evidence="4 15">Belongs to the aspartate-semialdehyde dehydrogenase family.</text>
</comment>
<evidence type="ECO:0000256" key="9">
    <source>
        <dbReference type="ARBA" id="ARBA00022857"/>
    </source>
</evidence>
<evidence type="ECO:0000256" key="11">
    <source>
        <dbReference type="ARBA" id="ARBA00023002"/>
    </source>
</evidence>
<dbReference type="OrthoDB" id="9805684at2"/>
<dbReference type="GO" id="GO:0004073">
    <property type="term" value="F:aspartate-semialdehyde dehydrogenase activity"/>
    <property type="evidence" value="ECO:0007669"/>
    <property type="project" value="UniProtKB-UniRule"/>
</dbReference>
<keyword evidence="10 15" id="KW-0220">Diaminopimelate biosynthesis</keyword>
<dbReference type="Pfam" id="PF02774">
    <property type="entry name" value="Semialdhyde_dhC"/>
    <property type="match status" value="1"/>
</dbReference>
<feature type="binding site" evidence="15">
    <location>
        <position position="153"/>
    </location>
    <ligand>
        <name>substrate</name>
    </ligand>
</feature>
<dbReference type="GO" id="GO:0071266">
    <property type="term" value="P:'de novo' L-methionine biosynthetic process"/>
    <property type="evidence" value="ECO:0007669"/>
    <property type="project" value="UniProtKB-UniRule"/>
</dbReference>
<dbReference type="CDD" id="cd18131">
    <property type="entry name" value="ASADH_C_bac_euk_like"/>
    <property type="match status" value="1"/>
</dbReference>
<dbReference type="CDD" id="cd02316">
    <property type="entry name" value="VcASADH2_like_N"/>
    <property type="match status" value="1"/>
</dbReference>
<protein>
    <recommendedName>
        <fullName evidence="6 15">Aspartate-semialdehyde dehydrogenase</fullName>
        <shortName evidence="15">ASA dehydrogenase</shortName>
        <shortName evidence="15">ASADH</shortName>
        <ecNumber evidence="6 15">1.2.1.11</ecNumber>
    </recommendedName>
    <alternativeName>
        <fullName evidence="15">Aspartate-beta-semialdehyde dehydrogenase</fullName>
    </alternativeName>
</protein>
<dbReference type="PIRSF" id="PIRSF000148">
    <property type="entry name" value="ASA_dh"/>
    <property type="match status" value="1"/>
</dbReference>
<feature type="binding site" evidence="15">
    <location>
        <position position="99"/>
    </location>
    <ligand>
        <name>phosphate</name>
        <dbReference type="ChEBI" id="CHEBI:43474"/>
    </ligand>
</feature>
<keyword evidence="9 15" id="KW-0521">NADP</keyword>
<dbReference type="GO" id="GO:0019877">
    <property type="term" value="P:diaminopimelate biosynthetic process"/>
    <property type="evidence" value="ECO:0007669"/>
    <property type="project" value="UniProtKB-UniRule"/>
</dbReference>
<evidence type="ECO:0000256" key="13">
    <source>
        <dbReference type="ARBA" id="ARBA00023167"/>
    </source>
</evidence>
<accession>A0A4R6BYT3</accession>
<evidence type="ECO:0000256" key="12">
    <source>
        <dbReference type="ARBA" id="ARBA00023154"/>
    </source>
</evidence>
<feature type="binding site" evidence="15">
    <location>
        <begin position="38"/>
        <end position="39"/>
    </location>
    <ligand>
        <name>NADP(+)</name>
        <dbReference type="ChEBI" id="CHEBI:58349"/>
    </ligand>
</feature>
<keyword evidence="19" id="KW-1185">Reference proteome</keyword>
<evidence type="ECO:0000259" key="17">
    <source>
        <dbReference type="SMART" id="SM00859"/>
    </source>
</evidence>
<name>A0A4R6BYT3_9STAP</name>
<dbReference type="GO" id="GO:0009088">
    <property type="term" value="P:threonine biosynthetic process"/>
    <property type="evidence" value="ECO:0007669"/>
    <property type="project" value="UniProtKB-UniRule"/>
</dbReference>
<evidence type="ECO:0000256" key="10">
    <source>
        <dbReference type="ARBA" id="ARBA00022915"/>
    </source>
</evidence>
<comment type="caution">
    <text evidence="15">Lacks conserved residue(s) required for the propagation of feature annotation.</text>
</comment>
<dbReference type="GO" id="GO:0051287">
    <property type="term" value="F:NAD binding"/>
    <property type="evidence" value="ECO:0007669"/>
    <property type="project" value="InterPro"/>
</dbReference>
<evidence type="ECO:0000256" key="3">
    <source>
        <dbReference type="ARBA" id="ARBA00005097"/>
    </source>
</evidence>
<feature type="binding site" evidence="15">
    <location>
        <begin position="156"/>
        <end position="157"/>
    </location>
    <ligand>
        <name>NADP(+)</name>
        <dbReference type="ChEBI" id="CHEBI:58349"/>
    </ligand>
</feature>
<dbReference type="EMBL" id="SCWB01000001">
    <property type="protein sequence ID" value="TDM13283.1"/>
    <property type="molecule type" value="Genomic_DNA"/>
</dbReference>
<feature type="binding site" evidence="15">
    <location>
        <position position="226"/>
    </location>
    <ligand>
        <name>substrate</name>
    </ligand>
</feature>
<feature type="domain" description="Semialdehyde dehydrogenase NAD-binding" evidence="17">
    <location>
        <begin position="3"/>
        <end position="119"/>
    </location>
</feature>
<dbReference type="NCBIfam" id="TIGR01296">
    <property type="entry name" value="asd_B"/>
    <property type="match status" value="1"/>
</dbReference>
<evidence type="ECO:0000256" key="15">
    <source>
        <dbReference type="HAMAP-Rule" id="MF_02121"/>
    </source>
</evidence>
<dbReference type="Pfam" id="PF01118">
    <property type="entry name" value="Semialdhyde_dh"/>
    <property type="match status" value="1"/>
</dbReference>
<dbReference type="InterPro" id="IPR000534">
    <property type="entry name" value="Semialdehyde_DH_NAD-bd"/>
</dbReference>
<dbReference type="SMART" id="SM00859">
    <property type="entry name" value="Semialdhyde_dh"/>
    <property type="match status" value="1"/>
</dbReference>
<dbReference type="GO" id="GO:0046983">
    <property type="term" value="F:protein dimerization activity"/>
    <property type="evidence" value="ECO:0007669"/>
    <property type="project" value="InterPro"/>
</dbReference>
<dbReference type="GO" id="GO:0009097">
    <property type="term" value="P:isoleucine biosynthetic process"/>
    <property type="evidence" value="ECO:0007669"/>
    <property type="project" value="UniProtKB-UniRule"/>
</dbReference>
<dbReference type="GO" id="GO:0050661">
    <property type="term" value="F:NADP binding"/>
    <property type="evidence" value="ECO:0007669"/>
    <property type="project" value="UniProtKB-UniRule"/>
</dbReference>
<dbReference type="PANTHER" id="PTHR46278:SF2">
    <property type="entry name" value="ASPARTATE-SEMIALDEHYDE DEHYDROGENASE"/>
    <property type="match status" value="1"/>
</dbReference>
<evidence type="ECO:0000256" key="8">
    <source>
        <dbReference type="ARBA" id="ARBA00022697"/>
    </source>
</evidence>
<dbReference type="NCBIfam" id="NF011456">
    <property type="entry name" value="PRK14874.1"/>
    <property type="match status" value="1"/>
</dbReference>
<reference evidence="18 19" key="1">
    <citation type="submission" date="2019-01" db="EMBL/GenBank/DDBJ databases">
        <title>Draft genome sequences of the type strains of six Macrococcus species.</title>
        <authorList>
            <person name="Mazhar S."/>
            <person name="Altermann E."/>
            <person name="Hill C."/>
            <person name="Mcauliffe O."/>
        </authorList>
    </citation>
    <scope>NUCLEOTIDE SEQUENCE [LARGE SCALE GENOMIC DNA]</scope>
    <source>
        <strain evidence="18 19">CCM4815</strain>
    </source>
</reference>
<dbReference type="Gene3D" id="3.40.50.720">
    <property type="entry name" value="NAD(P)-binding Rossmann-like Domain"/>
    <property type="match status" value="1"/>
</dbReference>
<dbReference type="HAMAP" id="MF_02121">
    <property type="entry name" value="ASADH"/>
    <property type="match status" value="1"/>
</dbReference>
<evidence type="ECO:0000256" key="7">
    <source>
        <dbReference type="ARBA" id="ARBA00022605"/>
    </source>
</evidence>
<dbReference type="EC" id="1.2.1.11" evidence="6 15"/>
<comment type="pathway">
    <text evidence="2 15">Amino-acid biosynthesis; L-lysine biosynthesis via DAP pathway; (S)-tetrahydrodipicolinate from L-aspartate: step 2/4.</text>
</comment>
<dbReference type="RefSeq" id="WP_133442886.1">
    <property type="nucleotide sequence ID" value="NZ_SCWB01000001.1"/>
</dbReference>
<dbReference type="SUPFAM" id="SSF55347">
    <property type="entry name" value="Glyceraldehyde-3-phosphate dehydrogenase-like, C-terminal domain"/>
    <property type="match status" value="1"/>
</dbReference>
<dbReference type="SUPFAM" id="SSF51735">
    <property type="entry name" value="NAD(P)-binding Rossmann-fold domains"/>
    <property type="match status" value="1"/>
</dbReference>
<keyword evidence="13 15" id="KW-0486">Methionine biosynthesis</keyword>
<evidence type="ECO:0000256" key="6">
    <source>
        <dbReference type="ARBA" id="ARBA00013120"/>
    </source>
</evidence>
<dbReference type="InterPro" id="IPR005986">
    <property type="entry name" value="Asp_semialdehyde_DH_beta"/>
</dbReference>
<dbReference type="PANTHER" id="PTHR46278">
    <property type="entry name" value="DEHYDROGENASE, PUTATIVE-RELATED"/>
    <property type="match status" value="1"/>
</dbReference>
<sequence>MYKLAVVGATGLVGSKMLEVLDRKNIPFSNLTLFSSKKSAGTEVQFKGQTYVVRELTEEAAQEPFDYVLMSAGGGTSLQFSPLFEQSGAIVIDNSSAFRMDDDIDLIVPEVNSPKLNRQIIANPNCSTIQSVVPLKPLADRFGLERVSYTTYQAVSGSGIAGKNDLSNGEQGLAPTNYPHPIYNNALPHIDVFQENGYTKEEQKMIDETKKILEIPDLKVTATCVRVPVQDSHSVAINVTVKTPATVEEIREVLADAEGIVLIDDVTNNQYPMAVNSTGKDEVFVGRIRTDDSLPNSFHLWCTADNLLKGAALNAVQILEQLHQTRSESHV</sequence>
<dbReference type="Gene3D" id="3.30.360.10">
    <property type="entry name" value="Dihydrodipicolinate Reductase, domain 2"/>
    <property type="match status" value="1"/>
</dbReference>
<proteinExistence type="inferred from homology"/>
<comment type="caution">
    <text evidence="18">The sequence shown here is derived from an EMBL/GenBank/DDBJ whole genome shotgun (WGS) entry which is preliminary data.</text>
</comment>
<evidence type="ECO:0000256" key="4">
    <source>
        <dbReference type="ARBA" id="ARBA00010584"/>
    </source>
</evidence>
<evidence type="ECO:0000256" key="5">
    <source>
        <dbReference type="ARBA" id="ARBA00011738"/>
    </source>
</evidence>
<comment type="catalytic activity">
    <reaction evidence="14 15">
        <text>L-aspartate 4-semialdehyde + phosphate + NADP(+) = 4-phospho-L-aspartate + NADPH + H(+)</text>
        <dbReference type="Rhea" id="RHEA:24284"/>
        <dbReference type="ChEBI" id="CHEBI:15378"/>
        <dbReference type="ChEBI" id="CHEBI:43474"/>
        <dbReference type="ChEBI" id="CHEBI:57535"/>
        <dbReference type="ChEBI" id="CHEBI:57783"/>
        <dbReference type="ChEBI" id="CHEBI:58349"/>
        <dbReference type="ChEBI" id="CHEBI:537519"/>
        <dbReference type="EC" id="1.2.1.11"/>
    </reaction>
</comment>
<keyword evidence="8 15" id="KW-0791">Threonine biosynthesis</keyword>
<dbReference type="InterPro" id="IPR036291">
    <property type="entry name" value="NAD(P)-bd_dom_sf"/>
</dbReference>
<evidence type="ECO:0000313" key="18">
    <source>
        <dbReference type="EMBL" id="TDM13283.1"/>
    </source>
</evidence>
<evidence type="ECO:0000256" key="2">
    <source>
        <dbReference type="ARBA" id="ARBA00005076"/>
    </source>
</evidence>